<dbReference type="GO" id="GO:0005524">
    <property type="term" value="F:ATP binding"/>
    <property type="evidence" value="ECO:0007669"/>
    <property type="project" value="UniProtKB-UniRule"/>
</dbReference>
<evidence type="ECO:0000256" key="7">
    <source>
        <dbReference type="ARBA" id="ARBA00022958"/>
    </source>
</evidence>
<dbReference type="EMBL" id="LZEY01000012">
    <property type="protein sequence ID" value="OBU11006.1"/>
    <property type="molecule type" value="Genomic_DNA"/>
</dbReference>
<evidence type="ECO:0000256" key="2">
    <source>
        <dbReference type="ARBA" id="ARBA00022475"/>
    </source>
</evidence>
<keyword evidence="9 11" id="KW-0406">Ion transport</keyword>
<dbReference type="RefSeq" id="WP_067401289.1">
    <property type="nucleotide sequence ID" value="NZ_LZEY01000012.1"/>
</dbReference>
<dbReference type="AlphaFoldDB" id="A0A1B8HNG1"/>
<keyword evidence="14" id="KW-1185">Reference proteome</keyword>
<gene>
    <name evidence="11" type="primary">kdpC</name>
    <name evidence="13" type="ORF">AYY18_03450</name>
</gene>
<dbReference type="InterPro" id="IPR003820">
    <property type="entry name" value="KdpC"/>
</dbReference>
<dbReference type="HAMAP" id="MF_00276">
    <property type="entry name" value="KdpC"/>
    <property type="match status" value="1"/>
</dbReference>
<proteinExistence type="inferred from homology"/>
<dbReference type="OrthoDB" id="9788285at2"/>
<dbReference type="GO" id="GO:0008556">
    <property type="term" value="F:P-type potassium transmembrane transporter activity"/>
    <property type="evidence" value="ECO:0007669"/>
    <property type="project" value="InterPro"/>
</dbReference>
<accession>A0A1B8HNG1</accession>
<dbReference type="GO" id="GO:0005886">
    <property type="term" value="C:plasma membrane"/>
    <property type="evidence" value="ECO:0007669"/>
    <property type="project" value="UniProtKB-SubCell"/>
</dbReference>
<evidence type="ECO:0000313" key="14">
    <source>
        <dbReference type="Proteomes" id="UP000092377"/>
    </source>
</evidence>
<feature type="transmembrane region" description="Helical" evidence="11">
    <location>
        <begin position="7"/>
        <end position="25"/>
    </location>
</feature>
<keyword evidence="1 11" id="KW-0813">Transport</keyword>
<keyword evidence="10 11" id="KW-0472">Membrane</keyword>
<evidence type="ECO:0000313" key="13">
    <source>
        <dbReference type="EMBL" id="OBU11006.1"/>
    </source>
</evidence>
<protein>
    <recommendedName>
        <fullName evidence="11">Potassium-transporting ATPase KdpC subunit</fullName>
    </recommendedName>
    <alternativeName>
        <fullName evidence="11">ATP phosphohydrolase [potassium-transporting] C chain</fullName>
    </alternativeName>
    <alternativeName>
        <fullName evidence="11">Potassium-binding and translocating subunit C</fullName>
    </alternativeName>
    <alternativeName>
        <fullName evidence="11">Potassium-translocating ATPase C chain</fullName>
    </alternativeName>
</protein>
<dbReference type="PANTHER" id="PTHR30042:SF2">
    <property type="entry name" value="POTASSIUM-TRANSPORTING ATPASE KDPC SUBUNIT"/>
    <property type="match status" value="1"/>
</dbReference>
<evidence type="ECO:0000256" key="4">
    <source>
        <dbReference type="ARBA" id="ARBA00022692"/>
    </source>
</evidence>
<evidence type="ECO:0000256" key="12">
    <source>
        <dbReference type="SAM" id="MobiDB-lite"/>
    </source>
</evidence>
<keyword evidence="2 11" id="KW-1003">Cell membrane</keyword>
<evidence type="ECO:0000256" key="5">
    <source>
        <dbReference type="ARBA" id="ARBA00022741"/>
    </source>
</evidence>
<organism evidence="13 14">
    <name type="scientific">Morganella psychrotolerans</name>
    <dbReference type="NCBI Taxonomy" id="368603"/>
    <lineage>
        <taxon>Bacteria</taxon>
        <taxon>Pseudomonadati</taxon>
        <taxon>Pseudomonadota</taxon>
        <taxon>Gammaproteobacteria</taxon>
        <taxon>Enterobacterales</taxon>
        <taxon>Morganellaceae</taxon>
        <taxon>Morganella</taxon>
    </lineage>
</organism>
<dbReference type="PANTHER" id="PTHR30042">
    <property type="entry name" value="POTASSIUM-TRANSPORTING ATPASE C CHAIN"/>
    <property type="match status" value="1"/>
</dbReference>
<evidence type="ECO:0000256" key="10">
    <source>
        <dbReference type="ARBA" id="ARBA00023136"/>
    </source>
</evidence>
<keyword evidence="7 11" id="KW-0630">Potassium</keyword>
<comment type="caution">
    <text evidence="13">The sequence shown here is derived from an EMBL/GenBank/DDBJ whole genome shotgun (WGS) entry which is preliminary data.</text>
</comment>
<keyword evidence="5 11" id="KW-0547">Nucleotide-binding</keyword>
<dbReference type="NCBIfam" id="TIGR00681">
    <property type="entry name" value="kdpC"/>
    <property type="match status" value="1"/>
</dbReference>
<dbReference type="Pfam" id="PF02669">
    <property type="entry name" value="KdpC"/>
    <property type="match status" value="1"/>
</dbReference>
<reference evidence="14" key="1">
    <citation type="submission" date="2016-06" db="EMBL/GenBank/DDBJ databases">
        <authorList>
            <person name="Butler K."/>
        </authorList>
    </citation>
    <scope>NUCLEOTIDE SEQUENCE [LARGE SCALE GENOMIC DNA]</scope>
    <source>
        <strain evidence="14">GCSL-Mp20</strain>
    </source>
</reference>
<feature type="region of interest" description="Disordered" evidence="12">
    <location>
        <begin position="65"/>
        <end position="86"/>
    </location>
</feature>
<dbReference type="PIRSF" id="PIRSF001296">
    <property type="entry name" value="K_ATPase_KdpC"/>
    <property type="match status" value="1"/>
</dbReference>
<evidence type="ECO:0000256" key="6">
    <source>
        <dbReference type="ARBA" id="ARBA00022840"/>
    </source>
</evidence>
<comment type="subcellular location">
    <subcellularLocation>
        <location evidence="11">Cell membrane</location>
        <topology evidence="11">Single-pass membrane protein</topology>
    </subcellularLocation>
</comment>
<sequence length="196" mass="20906">MSQIRPAIVIFLVLALVTGVFYPLLTTTLGEWWFARQANGSLIEVNGEVKGSALIGQQFTQPGYFHGRPSETAGTPYNAESSGGSNLSTGNPVLLQRVAQRAEALRAENPEASRTVPVDLVTASASGLDPDISPQAAYWQAPRVANERAMSVPEVNELISENITTPVPAFTGEPVVNVLELNLALDAHTAARARLN</sequence>
<keyword evidence="3 11" id="KW-0633">Potassium transport</keyword>
<evidence type="ECO:0000256" key="3">
    <source>
        <dbReference type="ARBA" id="ARBA00022538"/>
    </source>
</evidence>
<dbReference type="NCBIfam" id="NF001454">
    <property type="entry name" value="PRK00315.1"/>
    <property type="match status" value="1"/>
</dbReference>
<comment type="subunit">
    <text evidence="11">The system is composed of three essential subunits: KdpA, KdpB and KdpC.</text>
</comment>
<dbReference type="Proteomes" id="UP000092377">
    <property type="component" value="Unassembled WGS sequence"/>
</dbReference>
<keyword evidence="8 11" id="KW-1133">Transmembrane helix</keyword>
<evidence type="ECO:0000256" key="11">
    <source>
        <dbReference type="HAMAP-Rule" id="MF_00276"/>
    </source>
</evidence>
<comment type="similarity">
    <text evidence="11">Belongs to the KdpC family.</text>
</comment>
<comment type="function">
    <text evidence="11">Part of the high-affinity ATP-driven potassium transport (or Kdp) system, which catalyzes the hydrolysis of ATP coupled with the electrogenic transport of potassium into the cytoplasm. This subunit acts as a catalytic chaperone that increases the ATP-binding affinity of the ATP-hydrolyzing subunit KdpB by the formation of a transient KdpB/KdpC/ATP ternary complex.</text>
</comment>
<keyword evidence="4 11" id="KW-0812">Transmembrane</keyword>
<evidence type="ECO:0000256" key="8">
    <source>
        <dbReference type="ARBA" id="ARBA00022989"/>
    </source>
</evidence>
<feature type="compositionally biased region" description="Polar residues" evidence="12">
    <location>
        <begin position="72"/>
        <end position="86"/>
    </location>
</feature>
<evidence type="ECO:0000256" key="9">
    <source>
        <dbReference type="ARBA" id="ARBA00023065"/>
    </source>
</evidence>
<keyword evidence="6 11" id="KW-0067">ATP-binding</keyword>
<evidence type="ECO:0000256" key="1">
    <source>
        <dbReference type="ARBA" id="ARBA00022448"/>
    </source>
</evidence>
<name>A0A1B8HNG1_9GAMM</name>